<dbReference type="CDD" id="cd06225">
    <property type="entry name" value="HAMP"/>
    <property type="match status" value="1"/>
</dbReference>
<protein>
    <recommendedName>
        <fullName evidence="3">histidine kinase</fullName>
        <ecNumber evidence="3">2.7.13.3</ecNumber>
    </recommendedName>
</protein>
<dbReference type="Gene3D" id="3.30.565.10">
    <property type="entry name" value="Histidine kinase-like ATPase, C-terminal domain"/>
    <property type="match status" value="1"/>
</dbReference>
<evidence type="ECO:0000256" key="4">
    <source>
        <dbReference type="ARBA" id="ARBA00022475"/>
    </source>
</evidence>
<dbReference type="EMBL" id="OW150024">
    <property type="protein sequence ID" value="CAH2032003.1"/>
    <property type="molecule type" value="Genomic_DNA"/>
</dbReference>
<dbReference type="InterPro" id="IPR003660">
    <property type="entry name" value="HAMP_dom"/>
</dbReference>
<dbReference type="SMART" id="SM00304">
    <property type="entry name" value="HAMP"/>
    <property type="match status" value="1"/>
</dbReference>
<dbReference type="SUPFAM" id="SSF103190">
    <property type="entry name" value="Sensory domain-like"/>
    <property type="match status" value="1"/>
</dbReference>
<dbReference type="Pfam" id="PF00672">
    <property type="entry name" value="HAMP"/>
    <property type="match status" value="1"/>
</dbReference>
<keyword evidence="11" id="KW-0472">Membrane</keyword>
<dbReference type="PANTHER" id="PTHR43065:SF42">
    <property type="entry name" value="TWO-COMPONENT SENSOR PPRA"/>
    <property type="match status" value="1"/>
</dbReference>
<evidence type="ECO:0000256" key="2">
    <source>
        <dbReference type="ARBA" id="ARBA00004651"/>
    </source>
</evidence>
<dbReference type="Pfam" id="PF00512">
    <property type="entry name" value="HisKA"/>
    <property type="match status" value="1"/>
</dbReference>
<evidence type="ECO:0000256" key="1">
    <source>
        <dbReference type="ARBA" id="ARBA00000085"/>
    </source>
</evidence>
<dbReference type="InterPro" id="IPR003661">
    <property type="entry name" value="HisK_dim/P_dom"/>
</dbReference>
<dbReference type="InterPro" id="IPR003594">
    <property type="entry name" value="HATPase_dom"/>
</dbReference>
<dbReference type="PRINTS" id="PR00344">
    <property type="entry name" value="BCTRLSENSOR"/>
</dbReference>
<evidence type="ECO:0000256" key="7">
    <source>
        <dbReference type="ARBA" id="ARBA00022692"/>
    </source>
</evidence>
<keyword evidence="7 11" id="KW-0812">Transmembrane</keyword>
<sequence>MQRFGIRRKTLITLLGVAVPSLLAFSVLIIASTAHILQENASRRVRALADRSALELAELVERSRTTLRTMAASPELSAYRRAVADGDRRGIAATLPRLEQAFLGWQRLDPTLQAIRLIDPAGNVLVKVKEGMPNRAAGAPRPPYQLPAVHYVGGRDFFRSALTLPPDGILVSNLERGKVDEEESFCPAMVRFATPLKLEGTTVGVLVINVWGEQAGRLINRVIAEQEGSAFLVERTSADSARNGIYLFHRDAACQFGNQTGSRRTIFDDYPREITDAWLTSDHGIARDPRSRDILAHAYYSPYNRPDRGWVVVVNARRDFFLEPMATIGRLTALWAAVVVLVVALASVVFARSLTRPLQAVVEGIRRMGGRPEERIDSTSTDEVGFLAGEINRMADAIQQQAEERMRVEEQIRTTEKLASVGEMAAGLAHELNTPLGNIKALALLSRKELARGGCDPGALTADLDDIADQAAKCSGIIGGLLSFARRSAGRPADHDPAELVREALALVRLRAEQQQVTLRFEPQPSLPPLFVDADQLRQVFVNILLNAIDASPGGNVAIGLVPAPEELTITFRDTGCGIPDDQLDRIFDPFFTTKEVGQGTGLGLSVSYGMVQGMGGRIEVQSRPGAGSEFRVVVPWGTGRETNE</sequence>
<dbReference type="InterPro" id="IPR029151">
    <property type="entry name" value="Sensor-like_sf"/>
</dbReference>
<dbReference type="InterPro" id="IPR005467">
    <property type="entry name" value="His_kinase_dom"/>
</dbReference>
<feature type="transmembrane region" description="Helical" evidence="11">
    <location>
        <begin position="12"/>
        <end position="37"/>
    </location>
</feature>
<evidence type="ECO:0000313" key="15">
    <source>
        <dbReference type="Proteomes" id="UP001295463"/>
    </source>
</evidence>
<evidence type="ECO:0000256" key="6">
    <source>
        <dbReference type="ARBA" id="ARBA00022679"/>
    </source>
</evidence>
<feature type="transmembrane region" description="Helical" evidence="11">
    <location>
        <begin position="333"/>
        <end position="351"/>
    </location>
</feature>
<dbReference type="SUPFAM" id="SSF47384">
    <property type="entry name" value="Homodimeric domain of signal transducing histidine kinase"/>
    <property type="match status" value="1"/>
</dbReference>
<proteinExistence type="predicted"/>
<keyword evidence="10" id="KW-0175">Coiled coil</keyword>
<keyword evidence="9 11" id="KW-1133">Transmembrane helix</keyword>
<feature type="coiled-coil region" evidence="10">
    <location>
        <begin position="391"/>
        <end position="418"/>
    </location>
</feature>
<evidence type="ECO:0000256" key="9">
    <source>
        <dbReference type="ARBA" id="ARBA00022989"/>
    </source>
</evidence>
<feature type="domain" description="HAMP" evidence="13">
    <location>
        <begin position="352"/>
        <end position="403"/>
    </location>
</feature>
<dbReference type="Gene3D" id="1.10.287.130">
    <property type="match status" value="1"/>
</dbReference>
<name>A0ABM9D9V3_9BACT</name>
<evidence type="ECO:0000256" key="3">
    <source>
        <dbReference type="ARBA" id="ARBA00012438"/>
    </source>
</evidence>
<dbReference type="PROSITE" id="PS50885">
    <property type="entry name" value="HAMP"/>
    <property type="match status" value="1"/>
</dbReference>
<keyword evidence="8 14" id="KW-0418">Kinase</keyword>
<feature type="domain" description="Histidine kinase" evidence="12">
    <location>
        <begin position="427"/>
        <end position="639"/>
    </location>
</feature>
<dbReference type="InterPro" id="IPR036890">
    <property type="entry name" value="HATPase_C_sf"/>
</dbReference>
<accession>A0ABM9D9V3</accession>
<evidence type="ECO:0000259" key="13">
    <source>
        <dbReference type="PROSITE" id="PS50885"/>
    </source>
</evidence>
<comment type="subcellular location">
    <subcellularLocation>
        <location evidence="2">Cell membrane</location>
        <topology evidence="2">Multi-pass membrane protein</topology>
    </subcellularLocation>
</comment>
<dbReference type="Gene3D" id="6.10.340.10">
    <property type="match status" value="1"/>
</dbReference>
<evidence type="ECO:0000313" key="14">
    <source>
        <dbReference type="EMBL" id="CAH2032003.1"/>
    </source>
</evidence>
<evidence type="ECO:0000256" key="11">
    <source>
        <dbReference type="SAM" id="Phobius"/>
    </source>
</evidence>
<dbReference type="SMART" id="SM00388">
    <property type="entry name" value="HisKA"/>
    <property type="match status" value="1"/>
</dbReference>
<dbReference type="InterPro" id="IPR004358">
    <property type="entry name" value="Sig_transdc_His_kin-like_C"/>
</dbReference>
<dbReference type="InterPro" id="IPR036097">
    <property type="entry name" value="HisK_dim/P_sf"/>
</dbReference>
<dbReference type="CDD" id="cd00082">
    <property type="entry name" value="HisKA"/>
    <property type="match status" value="1"/>
</dbReference>
<evidence type="ECO:0000259" key="12">
    <source>
        <dbReference type="PROSITE" id="PS50109"/>
    </source>
</evidence>
<keyword evidence="4" id="KW-1003">Cell membrane</keyword>
<evidence type="ECO:0000256" key="5">
    <source>
        <dbReference type="ARBA" id="ARBA00022553"/>
    </source>
</evidence>
<dbReference type="EC" id="2.7.13.3" evidence="3"/>
<comment type="catalytic activity">
    <reaction evidence="1">
        <text>ATP + protein L-histidine = ADP + protein N-phospho-L-histidine.</text>
        <dbReference type="EC" id="2.7.13.3"/>
    </reaction>
</comment>
<dbReference type="SUPFAM" id="SSF55874">
    <property type="entry name" value="ATPase domain of HSP90 chaperone/DNA topoisomerase II/histidine kinase"/>
    <property type="match status" value="1"/>
</dbReference>
<dbReference type="PANTHER" id="PTHR43065">
    <property type="entry name" value="SENSOR HISTIDINE KINASE"/>
    <property type="match status" value="1"/>
</dbReference>
<keyword evidence="5" id="KW-0597">Phosphoprotein</keyword>
<keyword evidence="6 14" id="KW-0808">Transferase</keyword>
<dbReference type="PROSITE" id="PS50109">
    <property type="entry name" value="HIS_KIN"/>
    <property type="match status" value="1"/>
</dbReference>
<dbReference type="Proteomes" id="UP001295463">
    <property type="component" value="Chromosome"/>
</dbReference>
<dbReference type="SMART" id="SM00387">
    <property type="entry name" value="HATPase_c"/>
    <property type="match status" value="1"/>
</dbReference>
<reference evidence="14 15" key="1">
    <citation type="submission" date="2022-03" db="EMBL/GenBank/DDBJ databases">
        <authorList>
            <person name="Koch H."/>
        </authorList>
    </citation>
    <scope>NUCLEOTIDE SEQUENCE [LARGE SCALE GENOMIC DNA]</scope>
    <source>
        <strain evidence="14 15">G1</strain>
    </source>
</reference>
<dbReference type="Gene3D" id="3.30.450.20">
    <property type="entry name" value="PAS domain"/>
    <property type="match status" value="1"/>
</dbReference>
<dbReference type="RefSeq" id="WP_305732786.1">
    <property type="nucleotide sequence ID" value="NZ_OW150024.1"/>
</dbReference>
<dbReference type="SUPFAM" id="SSF158472">
    <property type="entry name" value="HAMP domain-like"/>
    <property type="match status" value="1"/>
</dbReference>
<organism evidence="14 15">
    <name type="scientific">Trichlorobacter ammonificans</name>
    <dbReference type="NCBI Taxonomy" id="2916410"/>
    <lineage>
        <taxon>Bacteria</taxon>
        <taxon>Pseudomonadati</taxon>
        <taxon>Thermodesulfobacteriota</taxon>
        <taxon>Desulfuromonadia</taxon>
        <taxon>Geobacterales</taxon>
        <taxon>Geobacteraceae</taxon>
        <taxon>Trichlorobacter</taxon>
    </lineage>
</organism>
<dbReference type="GO" id="GO:0004673">
    <property type="term" value="F:protein histidine kinase activity"/>
    <property type="evidence" value="ECO:0007669"/>
    <property type="project" value="UniProtKB-EC"/>
</dbReference>
<evidence type="ECO:0000256" key="10">
    <source>
        <dbReference type="SAM" id="Coils"/>
    </source>
</evidence>
<dbReference type="Pfam" id="PF02518">
    <property type="entry name" value="HATPase_c"/>
    <property type="match status" value="1"/>
</dbReference>
<keyword evidence="15" id="KW-1185">Reference proteome</keyword>
<gene>
    <name evidence="14" type="ORF">GEAMG1_2168</name>
</gene>
<evidence type="ECO:0000256" key="8">
    <source>
        <dbReference type="ARBA" id="ARBA00022777"/>
    </source>
</evidence>